<feature type="compositionally biased region" description="Acidic residues" evidence="1">
    <location>
        <begin position="152"/>
        <end position="162"/>
    </location>
</feature>
<organism evidence="3">
    <name type="scientific">Rhipicephalus appendiculatus</name>
    <name type="common">Brown ear tick</name>
    <dbReference type="NCBI Taxonomy" id="34631"/>
    <lineage>
        <taxon>Eukaryota</taxon>
        <taxon>Metazoa</taxon>
        <taxon>Ecdysozoa</taxon>
        <taxon>Arthropoda</taxon>
        <taxon>Chelicerata</taxon>
        <taxon>Arachnida</taxon>
        <taxon>Acari</taxon>
        <taxon>Parasitiformes</taxon>
        <taxon>Ixodida</taxon>
        <taxon>Ixodoidea</taxon>
        <taxon>Ixodidae</taxon>
        <taxon>Rhipicephalinae</taxon>
        <taxon>Rhipicephalus</taxon>
        <taxon>Rhipicephalus</taxon>
    </lineage>
</organism>
<feature type="compositionally biased region" description="Low complexity" evidence="1">
    <location>
        <begin position="243"/>
        <end position="255"/>
    </location>
</feature>
<protein>
    <submittedName>
        <fullName evidence="3">Mucin</fullName>
    </submittedName>
</protein>
<feature type="compositionally biased region" description="Polar residues" evidence="1">
    <location>
        <begin position="343"/>
        <end position="355"/>
    </location>
</feature>
<dbReference type="EMBL" id="GEDV01001601">
    <property type="protein sequence ID" value="JAP86956.1"/>
    <property type="molecule type" value="Transcribed_RNA"/>
</dbReference>
<feature type="compositionally biased region" description="Acidic residues" evidence="1">
    <location>
        <begin position="127"/>
        <end position="136"/>
    </location>
</feature>
<feature type="chain" id="PRO_5007287053" evidence="2">
    <location>
        <begin position="27"/>
        <end position="889"/>
    </location>
</feature>
<sequence length="889" mass="95076">MRVPLVAGICSSCMIFVYWLQGFCNATPVNRPQHGACERLWPQELTLRMMPCYYMCVISGINGRSHAEIRREMDGTSCWNRQYGKCTGGICWKETLSERTKSGHDDRLQIQQKILHRKKRQTYIAPDTDDEEEDWGEPFMGNPTSWPAEGTSSEEEGDEDWETAPSMPSLAPGLKHANLTSGSMPEKSAIIPKPGLLPNGANVLQVGANTAAASNQTGLSEKSATYANTSHAATGSREPLLGAPSQPQHQASPSSMTGNPSRKLRKRRKFRRRRLRGRKRNRKNGKRRRKQGTVNKTIGATIEAGRRQAQTNLPGSVINGTQSQDSKRLPIITPQLGPHPIKSPQNTSDQQQKGTKQIPIIPQKSELATHTEEKPTEKGAAPESTVGQKENGFIEQKRKENQQPTVNETSRAAALKTQTAVIPALTSSTGIEVAALKHSIRGQSPNIAAGPITKPSSQATKEATITGALHFQMQRNIRVNGDEKRDTGLVKPLKSRILQQPTPEPTKNTTIKLDATALPLNLSPSVSVSAAQLPSLNVSLTNSATGAITNPGSLKEQPGKITQPLHPSLQPQWGPVTTGRKEAVSSKPEKNVITKKPTLEAPGNPALKTEPAAIAQVISPSNREGVVQLPSIKFPATGNHKAAFSKVSSLVNNIGKIKQPQHMVLEPQLGAVAKGLKVAVLNETITTRHTEQPRLETTKHLAVQTEPANISQVLAPPVSATVMPQSSMGVLVSGIAKGAISKTGSSGNVEKFTPSLAPLKTHLGAKAQGSKEAASNEPVKTRLNDQPMLKAAAIPPILSPSIAASVVQPPPINISVTDMAKAAILKTGSPANLIGTLAQPNQPMQPQVGAKARGQKAAPSHKSIQTGLTEQPIQGSTGHAPLKSEASPL</sequence>
<feature type="compositionally biased region" description="Polar residues" evidence="1">
    <location>
        <begin position="862"/>
        <end position="877"/>
    </location>
</feature>
<evidence type="ECO:0000256" key="1">
    <source>
        <dbReference type="SAM" id="MobiDB-lite"/>
    </source>
</evidence>
<feature type="compositionally biased region" description="Polar residues" evidence="1">
    <location>
        <begin position="224"/>
        <end position="233"/>
    </location>
</feature>
<feature type="region of interest" description="Disordered" evidence="1">
    <location>
        <begin position="224"/>
        <end position="388"/>
    </location>
</feature>
<keyword evidence="2" id="KW-0732">Signal</keyword>
<feature type="compositionally biased region" description="Basic and acidic residues" evidence="1">
    <location>
        <begin position="579"/>
        <end position="591"/>
    </location>
</feature>
<feature type="region of interest" description="Disordered" evidence="1">
    <location>
        <begin position="838"/>
        <end position="889"/>
    </location>
</feature>
<feature type="region of interest" description="Disordered" evidence="1">
    <location>
        <begin position="119"/>
        <end position="193"/>
    </location>
</feature>
<name>A0A131Z905_RHIAP</name>
<accession>A0A131Z905</accession>
<dbReference type="AlphaFoldDB" id="A0A131Z905"/>
<proteinExistence type="predicted"/>
<reference evidence="3" key="1">
    <citation type="journal article" date="2016" name="Ticks Tick Borne Dis.">
        <title>De novo assembly and annotation of the salivary gland transcriptome of Rhipicephalus appendiculatus male and female ticks during blood feeding.</title>
        <authorList>
            <person name="de Castro M.H."/>
            <person name="de Klerk D."/>
            <person name="Pienaar R."/>
            <person name="Latif A.A."/>
            <person name="Rees D.J."/>
            <person name="Mans B.J."/>
        </authorList>
    </citation>
    <scope>NUCLEOTIDE SEQUENCE</scope>
    <source>
        <tissue evidence="3">Salivary glands</tissue>
    </source>
</reference>
<feature type="signal peptide" evidence="2">
    <location>
        <begin position="1"/>
        <end position="26"/>
    </location>
</feature>
<evidence type="ECO:0000313" key="3">
    <source>
        <dbReference type="EMBL" id="JAP86956.1"/>
    </source>
</evidence>
<feature type="region of interest" description="Disordered" evidence="1">
    <location>
        <begin position="565"/>
        <end position="591"/>
    </location>
</feature>
<feature type="compositionally biased region" description="Polar residues" evidence="1">
    <location>
        <begin position="308"/>
        <end position="324"/>
    </location>
</feature>
<feature type="compositionally biased region" description="Basic and acidic residues" evidence="1">
    <location>
        <begin position="367"/>
        <end position="377"/>
    </location>
</feature>
<evidence type="ECO:0000256" key="2">
    <source>
        <dbReference type="SAM" id="SignalP"/>
    </source>
</evidence>
<feature type="compositionally biased region" description="Basic residues" evidence="1">
    <location>
        <begin position="262"/>
        <end position="291"/>
    </location>
</feature>
<feature type="non-terminal residue" evidence="3">
    <location>
        <position position="889"/>
    </location>
</feature>